<organism evidence="1 2">
    <name type="scientific">Tectimicrobiota bacterium</name>
    <dbReference type="NCBI Taxonomy" id="2528274"/>
    <lineage>
        <taxon>Bacteria</taxon>
        <taxon>Pseudomonadati</taxon>
        <taxon>Nitrospinota/Tectimicrobiota group</taxon>
        <taxon>Candidatus Tectimicrobiota</taxon>
    </lineage>
</organism>
<proteinExistence type="predicted"/>
<dbReference type="AlphaFoldDB" id="A0A937W4C4"/>
<reference evidence="1" key="1">
    <citation type="submission" date="2019-03" db="EMBL/GenBank/DDBJ databases">
        <title>Lake Tanganyika Metagenome-Assembled Genomes (MAGs).</title>
        <authorList>
            <person name="Tran P."/>
        </authorList>
    </citation>
    <scope>NUCLEOTIDE SEQUENCE</scope>
    <source>
        <strain evidence="1">K_DeepCast_65m_m2_066</strain>
    </source>
</reference>
<name>A0A937W4C4_UNCTE</name>
<evidence type="ECO:0000313" key="1">
    <source>
        <dbReference type="EMBL" id="MBM3224891.1"/>
    </source>
</evidence>
<dbReference type="EMBL" id="VGLS01000430">
    <property type="protein sequence ID" value="MBM3224891.1"/>
    <property type="molecule type" value="Genomic_DNA"/>
</dbReference>
<protein>
    <submittedName>
        <fullName evidence="1">Uncharacterized protein</fullName>
    </submittedName>
</protein>
<accession>A0A937W4C4</accession>
<dbReference type="Proteomes" id="UP000712673">
    <property type="component" value="Unassembled WGS sequence"/>
</dbReference>
<comment type="caution">
    <text evidence="1">The sequence shown here is derived from an EMBL/GenBank/DDBJ whole genome shotgun (WGS) entry which is preliminary data.</text>
</comment>
<evidence type="ECO:0000313" key="2">
    <source>
        <dbReference type="Proteomes" id="UP000712673"/>
    </source>
</evidence>
<sequence length="199" mass="22067">MAHATAQRTPRDTRWRLEQLTTVARQATLDPLTEWFVLAWDAFGAPQFLYDEALHLARVVGVDLDYEVIGHLAQKKTSDVVVWDGATRAAKGALGPADGRRAMLDAVHHAVHLARTHTLDAACELLSQAHVDQEPAFLSALETVLEVLPPSRIFTGIDPVDAVAPAVSDFEALEHLRRLAFTVQVDEPEQLRLWKDALR</sequence>
<gene>
    <name evidence="1" type="ORF">FJZ47_13960</name>
</gene>